<gene>
    <name evidence="1" type="ORF">RJT34_02299</name>
</gene>
<organism evidence="1 2">
    <name type="scientific">Clitoria ternatea</name>
    <name type="common">Butterfly pea</name>
    <dbReference type="NCBI Taxonomy" id="43366"/>
    <lineage>
        <taxon>Eukaryota</taxon>
        <taxon>Viridiplantae</taxon>
        <taxon>Streptophyta</taxon>
        <taxon>Embryophyta</taxon>
        <taxon>Tracheophyta</taxon>
        <taxon>Spermatophyta</taxon>
        <taxon>Magnoliopsida</taxon>
        <taxon>eudicotyledons</taxon>
        <taxon>Gunneridae</taxon>
        <taxon>Pentapetalae</taxon>
        <taxon>rosids</taxon>
        <taxon>fabids</taxon>
        <taxon>Fabales</taxon>
        <taxon>Fabaceae</taxon>
        <taxon>Papilionoideae</taxon>
        <taxon>50 kb inversion clade</taxon>
        <taxon>NPAAA clade</taxon>
        <taxon>indigoferoid/millettioid clade</taxon>
        <taxon>Phaseoleae</taxon>
        <taxon>Clitoria</taxon>
    </lineage>
</organism>
<evidence type="ECO:0000313" key="2">
    <source>
        <dbReference type="Proteomes" id="UP001359559"/>
    </source>
</evidence>
<reference evidence="1 2" key="1">
    <citation type="submission" date="2024-01" db="EMBL/GenBank/DDBJ databases">
        <title>The genomes of 5 underutilized Papilionoideae crops provide insights into root nodulation and disease resistance.</title>
        <authorList>
            <person name="Yuan L."/>
        </authorList>
    </citation>
    <scope>NUCLEOTIDE SEQUENCE [LARGE SCALE GENOMIC DNA]</scope>
    <source>
        <strain evidence="1">LY-2023</strain>
        <tissue evidence="1">Leaf</tissue>
    </source>
</reference>
<dbReference type="Proteomes" id="UP001359559">
    <property type="component" value="Unassembled WGS sequence"/>
</dbReference>
<evidence type="ECO:0000313" key="1">
    <source>
        <dbReference type="EMBL" id="KAK7317780.1"/>
    </source>
</evidence>
<protein>
    <submittedName>
        <fullName evidence="1">Uncharacterized protein</fullName>
    </submittedName>
</protein>
<name>A0AAN9PYX5_CLITE</name>
<keyword evidence="2" id="KW-1185">Reference proteome</keyword>
<sequence length="142" mass="14620">MAPHEISLKDLREHYQKAGSSKGVLSTTTPCGALKNGTSTSTSSLIPVGVPITTTIPISVVPSQPGSQLEKEADCLSVEPISVEPILNMSPSTPPGDQDKATAEIKTRAVGLSLIVTFKVDAKQASGGVALGTDVTSPVLIR</sequence>
<dbReference type="EMBL" id="JAYKXN010000001">
    <property type="protein sequence ID" value="KAK7317780.1"/>
    <property type="molecule type" value="Genomic_DNA"/>
</dbReference>
<dbReference type="AlphaFoldDB" id="A0AAN9PYX5"/>
<accession>A0AAN9PYX5</accession>
<comment type="caution">
    <text evidence="1">The sequence shown here is derived from an EMBL/GenBank/DDBJ whole genome shotgun (WGS) entry which is preliminary data.</text>
</comment>
<proteinExistence type="predicted"/>